<dbReference type="PANTHER" id="PTHR39173">
    <property type="entry name" value="ACETYLTRANSFERASE"/>
    <property type="match status" value="1"/>
</dbReference>
<dbReference type="Gene3D" id="3.40.630.30">
    <property type="match status" value="1"/>
</dbReference>
<dbReference type="Proteomes" id="UP000184520">
    <property type="component" value="Unassembled WGS sequence"/>
</dbReference>
<accession>A0A1M5QFJ0</accession>
<dbReference type="EMBL" id="FQWD01000006">
    <property type="protein sequence ID" value="SHH12616.1"/>
    <property type="molecule type" value="Genomic_DNA"/>
</dbReference>
<dbReference type="RefSeq" id="WP_073324793.1">
    <property type="nucleotide sequence ID" value="NZ_FQWD01000006.1"/>
</dbReference>
<reference evidence="3" key="1">
    <citation type="submission" date="2016-11" db="EMBL/GenBank/DDBJ databases">
        <authorList>
            <person name="Varghese N."/>
            <person name="Submissions S."/>
        </authorList>
    </citation>
    <scope>NUCLEOTIDE SEQUENCE [LARGE SCALE GENOMIC DNA]</scope>
    <source>
        <strain evidence="3">CGMCC 1.8995</strain>
    </source>
</reference>
<dbReference type="InterPro" id="IPR016181">
    <property type="entry name" value="Acyl_CoA_acyltransferase"/>
</dbReference>
<feature type="domain" description="N-acetyltransferase" evidence="1">
    <location>
        <begin position="23"/>
        <end position="172"/>
    </location>
</feature>
<dbReference type="STRING" id="634436.SAMN05216361_3871"/>
<dbReference type="InterPro" id="IPR000182">
    <property type="entry name" value="GNAT_dom"/>
</dbReference>
<organism evidence="2 3">
    <name type="scientific">Marisediminitalea aggregata</name>
    <dbReference type="NCBI Taxonomy" id="634436"/>
    <lineage>
        <taxon>Bacteria</taxon>
        <taxon>Pseudomonadati</taxon>
        <taxon>Pseudomonadota</taxon>
        <taxon>Gammaproteobacteria</taxon>
        <taxon>Alteromonadales</taxon>
        <taxon>Alteromonadaceae</taxon>
        <taxon>Marisediminitalea</taxon>
    </lineage>
</organism>
<sequence>MKSESTLELVAPHARFESSYKGYIEELGDEERYPFPMDFPHHDFPALLSKLKSFELGIDLPEGFIASSTYWLVEGDSLLGVSNLRHELTPALRHAGGHIGLGIRPSFRRKGLGKWLLANTLVKARERGITDVHVHCYKGNGPSAGMITANGGVLHSELQDGNAIVQRFVIAN</sequence>
<evidence type="ECO:0000313" key="2">
    <source>
        <dbReference type="EMBL" id="SHH12616.1"/>
    </source>
</evidence>
<dbReference type="SUPFAM" id="SSF55729">
    <property type="entry name" value="Acyl-CoA N-acyltransferases (Nat)"/>
    <property type="match status" value="1"/>
</dbReference>
<dbReference type="OrthoDB" id="9797989at2"/>
<dbReference type="Pfam" id="PF00583">
    <property type="entry name" value="Acetyltransf_1"/>
    <property type="match status" value="1"/>
</dbReference>
<gene>
    <name evidence="2" type="ORF">SAMN05216361_3871</name>
</gene>
<proteinExistence type="predicted"/>
<dbReference type="CDD" id="cd04301">
    <property type="entry name" value="NAT_SF"/>
    <property type="match status" value="1"/>
</dbReference>
<dbReference type="PANTHER" id="PTHR39173:SF1">
    <property type="entry name" value="ACETYLTRANSFERASE"/>
    <property type="match status" value="1"/>
</dbReference>
<name>A0A1M5QFJ0_9ALTE</name>
<dbReference type="PROSITE" id="PS51186">
    <property type="entry name" value="GNAT"/>
    <property type="match status" value="1"/>
</dbReference>
<evidence type="ECO:0000259" key="1">
    <source>
        <dbReference type="PROSITE" id="PS51186"/>
    </source>
</evidence>
<keyword evidence="3" id="KW-1185">Reference proteome</keyword>
<dbReference type="AlphaFoldDB" id="A0A1M5QFJ0"/>
<dbReference type="GO" id="GO:0016747">
    <property type="term" value="F:acyltransferase activity, transferring groups other than amino-acyl groups"/>
    <property type="evidence" value="ECO:0007669"/>
    <property type="project" value="InterPro"/>
</dbReference>
<evidence type="ECO:0000313" key="3">
    <source>
        <dbReference type="Proteomes" id="UP000184520"/>
    </source>
</evidence>
<protein>
    <submittedName>
        <fullName evidence="2">Predicted acetyltransferase</fullName>
    </submittedName>
</protein>
<keyword evidence="2" id="KW-0808">Transferase</keyword>